<name>A0ABN1XL28_9ACTN</name>
<organism evidence="7 8">
    <name type="scientific">Streptomyces javensis</name>
    <dbReference type="NCBI Taxonomy" id="114698"/>
    <lineage>
        <taxon>Bacteria</taxon>
        <taxon>Bacillati</taxon>
        <taxon>Actinomycetota</taxon>
        <taxon>Actinomycetes</taxon>
        <taxon>Kitasatosporales</taxon>
        <taxon>Streptomycetaceae</taxon>
        <taxon>Streptomyces</taxon>
        <taxon>Streptomyces violaceusniger group</taxon>
    </lineage>
</organism>
<sequence>MTASGPLVPISPPGTRATGGREDGGRSVAGRVLAVLDAFDASHRSLSLTSLARRAGLPLATAHRLVASLTRWGALERDATGAYHIGLRLWEVATLSPRGVGVREAALPFMEDLYEATHENVQLAVRDGLEVVYVELISGHSAVQVRTRVGSRWPLHATGVGLVLLAYGPPRLYERVCARPLRRYTELTIQDPHRLRAALAEVRRTGIAVSDRQITMDGLSIAAPVRGPGGEVVASLSVVVPAAEGRAPGLVPAVRVAAHGISRTLAAALGQDPVAEASGR</sequence>
<accession>A0ABN1XL28</accession>
<dbReference type="InterPro" id="IPR029016">
    <property type="entry name" value="GAF-like_dom_sf"/>
</dbReference>
<feature type="domain" description="IclR-ED" evidence="6">
    <location>
        <begin position="88"/>
        <end position="267"/>
    </location>
</feature>
<dbReference type="EMBL" id="BAAAIH010000106">
    <property type="protein sequence ID" value="GAA1304461.1"/>
    <property type="molecule type" value="Genomic_DNA"/>
</dbReference>
<evidence type="ECO:0000313" key="8">
    <source>
        <dbReference type="Proteomes" id="UP001500282"/>
    </source>
</evidence>
<comment type="caution">
    <text evidence="7">The sequence shown here is derived from an EMBL/GenBank/DDBJ whole genome shotgun (WGS) entry which is preliminary data.</text>
</comment>
<evidence type="ECO:0000256" key="4">
    <source>
        <dbReference type="SAM" id="MobiDB-lite"/>
    </source>
</evidence>
<feature type="region of interest" description="Disordered" evidence="4">
    <location>
        <begin position="1"/>
        <end position="25"/>
    </location>
</feature>
<gene>
    <name evidence="7" type="ORF">GCM10009579_87750</name>
</gene>
<dbReference type="InterPro" id="IPR036390">
    <property type="entry name" value="WH_DNA-bd_sf"/>
</dbReference>
<dbReference type="InterPro" id="IPR005471">
    <property type="entry name" value="Tscrpt_reg_IclR_N"/>
</dbReference>
<dbReference type="PROSITE" id="PS51078">
    <property type="entry name" value="ICLR_ED"/>
    <property type="match status" value="1"/>
</dbReference>
<dbReference type="InterPro" id="IPR050707">
    <property type="entry name" value="HTH_MetabolicPath_Reg"/>
</dbReference>
<dbReference type="SMART" id="SM00346">
    <property type="entry name" value="HTH_ICLR"/>
    <property type="match status" value="1"/>
</dbReference>
<dbReference type="SUPFAM" id="SSF55781">
    <property type="entry name" value="GAF domain-like"/>
    <property type="match status" value="1"/>
</dbReference>
<keyword evidence="1" id="KW-0805">Transcription regulation</keyword>
<keyword evidence="8" id="KW-1185">Reference proteome</keyword>
<dbReference type="Gene3D" id="3.30.450.40">
    <property type="match status" value="1"/>
</dbReference>
<dbReference type="PANTHER" id="PTHR30136:SF24">
    <property type="entry name" value="HTH-TYPE TRANSCRIPTIONAL REPRESSOR ALLR"/>
    <property type="match status" value="1"/>
</dbReference>
<dbReference type="Pfam" id="PF01614">
    <property type="entry name" value="IclR_C"/>
    <property type="match status" value="1"/>
</dbReference>
<evidence type="ECO:0000256" key="1">
    <source>
        <dbReference type="ARBA" id="ARBA00023015"/>
    </source>
</evidence>
<dbReference type="InterPro" id="IPR014757">
    <property type="entry name" value="Tscrpt_reg_IclR_C"/>
</dbReference>
<dbReference type="PROSITE" id="PS51077">
    <property type="entry name" value="HTH_ICLR"/>
    <property type="match status" value="1"/>
</dbReference>
<dbReference type="Pfam" id="PF09339">
    <property type="entry name" value="HTH_IclR"/>
    <property type="match status" value="1"/>
</dbReference>
<reference evidence="7 8" key="1">
    <citation type="journal article" date="2019" name="Int. J. Syst. Evol. Microbiol.">
        <title>The Global Catalogue of Microorganisms (GCM) 10K type strain sequencing project: providing services to taxonomists for standard genome sequencing and annotation.</title>
        <authorList>
            <consortium name="The Broad Institute Genomics Platform"/>
            <consortium name="The Broad Institute Genome Sequencing Center for Infectious Disease"/>
            <person name="Wu L."/>
            <person name="Ma J."/>
        </authorList>
    </citation>
    <scope>NUCLEOTIDE SEQUENCE [LARGE SCALE GENOMIC DNA]</scope>
    <source>
        <strain evidence="7 8">JCM 11448</strain>
    </source>
</reference>
<dbReference type="PANTHER" id="PTHR30136">
    <property type="entry name" value="HELIX-TURN-HELIX TRANSCRIPTIONAL REGULATOR, ICLR FAMILY"/>
    <property type="match status" value="1"/>
</dbReference>
<dbReference type="InterPro" id="IPR036388">
    <property type="entry name" value="WH-like_DNA-bd_sf"/>
</dbReference>
<proteinExistence type="predicted"/>
<keyword evidence="3" id="KW-0804">Transcription</keyword>
<feature type="domain" description="HTH iclR-type" evidence="5">
    <location>
        <begin position="26"/>
        <end position="87"/>
    </location>
</feature>
<dbReference type="Proteomes" id="UP001500282">
    <property type="component" value="Unassembled WGS sequence"/>
</dbReference>
<dbReference type="SUPFAM" id="SSF46785">
    <property type="entry name" value="Winged helix' DNA-binding domain"/>
    <property type="match status" value="1"/>
</dbReference>
<evidence type="ECO:0000256" key="2">
    <source>
        <dbReference type="ARBA" id="ARBA00023125"/>
    </source>
</evidence>
<dbReference type="Gene3D" id="1.10.10.10">
    <property type="entry name" value="Winged helix-like DNA-binding domain superfamily/Winged helix DNA-binding domain"/>
    <property type="match status" value="1"/>
</dbReference>
<evidence type="ECO:0000313" key="7">
    <source>
        <dbReference type="EMBL" id="GAA1304461.1"/>
    </source>
</evidence>
<evidence type="ECO:0000259" key="6">
    <source>
        <dbReference type="PROSITE" id="PS51078"/>
    </source>
</evidence>
<evidence type="ECO:0000259" key="5">
    <source>
        <dbReference type="PROSITE" id="PS51077"/>
    </source>
</evidence>
<evidence type="ECO:0000256" key="3">
    <source>
        <dbReference type="ARBA" id="ARBA00023163"/>
    </source>
</evidence>
<keyword evidence="2" id="KW-0238">DNA-binding</keyword>
<protein>
    <submittedName>
        <fullName evidence="7">IclR family transcriptional regulator</fullName>
    </submittedName>
</protein>